<organism evidence="1 2">
    <name type="scientific">Dehalococcoides mccartyi</name>
    <dbReference type="NCBI Taxonomy" id="61435"/>
    <lineage>
        <taxon>Bacteria</taxon>
        <taxon>Bacillati</taxon>
        <taxon>Chloroflexota</taxon>
        <taxon>Dehalococcoidia</taxon>
        <taxon>Dehalococcoidales</taxon>
        <taxon>Dehalococcoidaceae</taxon>
        <taxon>Dehalococcoides</taxon>
    </lineage>
</organism>
<dbReference type="AlphaFoldDB" id="A0AB38Z8N8"/>
<name>A0AB38Z8N8_9CHLR</name>
<dbReference type="RefSeq" id="WP_279115457.1">
    <property type="nucleotide sequence ID" value="NZ_CP141531.1"/>
</dbReference>
<proteinExistence type="predicted"/>
<evidence type="ECO:0000313" key="2">
    <source>
        <dbReference type="Proteomes" id="UP001327986"/>
    </source>
</evidence>
<gene>
    <name evidence="1" type="ORF">VLL09_05600</name>
</gene>
<protein>
    <submittedName>
        <fullName evidence="1">Uncharacterized protein</fullName>
    </submittedName>
</protein>
<dbReference type="EMBL" id="CP141531">
    <property type="protein sequence ID" value="WRO06862.1"/>
    <property type="molecule type" value="Genomic_DNA"/>
</dbReference>
<sequence>MVEIPEEIVEYFGSSNVPIRWLVPQTLAQEGYFGDILRKFSDEIKLENIPQGDAAPIWAKQLECLDRADLKLEVTIQVIGDAVAAKRMQSLRNDPSQCKVKPYDNPELVGICLDSNGLVELDHFRYNDHFFPGLNRSNTVFEVVPPIAKSISSMHWALSQLKDIAVTTKIKVRLDPLLVHDAKAYHPILFKMLVWGKPLDWNSLAGLQQEEHSRWMPGPYCQEEVEFTDLVWSPRDDGIHFICEEVPKLEVCEIRASRYFHGIFVPATRTFIHCDGAIRIYEREELISRHRAHVRRIGKIGKRVKIFEVGGKISTEQWTNLVCAYFVWNNDLQNYFGAGIEYKV</sequence>
<accession>A0AB38Z8N8</accession>
<evidence type="ECO:0000313" key="1">
    <source>
        <dbReference type="EMBL" id="WRO06862.1"/>
    </source>
</evidence>
<reference evidence="1" key="1">
    <citation type="submission" date="2023-12" db="EMBL/GenBank/DDBJ databases">
        <title>Isolation of organohalide respiring bacteria Dehalococcoides mccartyi strain GPTCE1 in groundwater collected near a chemical plant in Suzhou, China.</title>
        <authorList>
            <person name="Liu G."/>
        </authorList>
    </citation>
    <scope>NUCLEOTIDE SEQUENCE</scope>
    <source>
        <strain evidence="1">GPTCE1</strain>
    </source>
</reference>
<dbReference type="Proteomes" id="UP001327986">
    <property type="component" value="Chromosome"/>
</dbReference>